<dbReference type="SUPFAM" id="SSF47616">
    <property type="entry name" value="GST C-terminal domain-like"/>
    <property type="match status" value="1"/>
</dbReference>
<dbReference type="Proteomes" id="UP000007148">
    <property type="component" value="Unassembled WGS sequence"/>
</dbReference>
<reference evidence="2 3" key="1">
    <citation type="journal article" date="2011" name="PLoS Pathog.">
        <title>Endophytic Life Strategies Decoded by Genome and Transcriptome Analyses of the Mutualistic Root Symbiont Piriformospora indica.</title>
        <authorList>
            <person name="Zuccaro A."/>
            <person name="Lahrmann U."/>
            <person name="Guldener U."/>
            <person name="Langen G."/>
            <person name="Pfiffi S."/>
            <person name="Biedenkopf D."/>
            <person name="Wong P."/>
            <person name="Samans B."/>
            <person name="Grimm C."/>
            <person name="Basiewicz M."/>
            <person name="Murat C."/>
            <person name="Martin F."/>
            <person name="Kogel K.H."/>
        </authorList>
    </citation>
    <scope>NUCLEOTIDE SEQUENCE [LARGE SCALE GENOMIC DNA]</scope>
    <source>
        <strain evidence="2 3">DSM 11827</strain>
    </source>
</reference>
<organism evidence="2 3">
    <name type="scientific">Serendipita indica (strain DSM 11827)</name>
    <name type="common">Root endophyte fungus</name>
    <name type="synonym">Piriformospora indica</name>
    <dbReference type="NCBI Taxonomy" id="1109443"/>
    <lineage>
        <taxon>Eukaryota</taxon>
        <taxon>Fungi</taxon>
        <taxon>Dikarya</taxon>
        <taxon>Basidiomycota</taxon>
        <taxon>Agaricomycotina</taxon>
        <taxon>Agaricomycetes</taxon>
        <taxon>Sebacinales</taxon>
        <taxon>Serendipitaceae</taxon>
        <taxon>Serendipita</taxon>
    </lineage>
</organism>
<dbReference type="InterPro" id="IPR036282">
    <property type="entry name" value="Glutathione-S-Trfase_C_sf"/>
</dbReference>
<dbReference type="OMA" id="YWAAWVE"/>
<keyword evidence="3" id="KW-1185">Reference proteome</keyword>
<dbReference type="InterPro" id="IPR036249">
    <property type="entry name" value="Thioredoxin-like_sf"/>
</dbReference>
<evidence type="ECO:0000313" key="2">
    <source>
        <dbReference type="EMBL" id="CCA68191.1"/>
    </source>
</evidence>
<sequence length="276" mass="30338">MSKPVLYRFGGSVWAAVPELAFEELGYTDQVVQETVSVLEGENLELKYLKISAQGTLPAIVTPSGELYDSSTSSTQYLIKNAPQGAKTGKPADPKLLEILHADNIDPNFFLLAARNQEELDAKNQSVPGYFIRAHHKVLQRVAPTAPPELKDFYDAKVTKISGLNAIYTPGASSDLTAPYFKASQENWDAVANFTLKDLPTYLPEQGFLGGDIPGEADYHVGAWLARIASVLGAKNETGAWKSFEVFGPVPESLQKYWEAWTARKSWNAVYKDGLH</sequence>
<dbReference type="OrthoDB" id="412788at2759"/>
<feature type="domain" description="GST N-terminal" evidence="1">
    <location>
        <begin position="6"/>
        <end position="84"/>
    </location>
</feature>
<dbReference type="Pfam" id="PF13417">
    <property type="entry name" value="GST_N_3"/>
    <property type="match status" value="1"/>
</dbReference>
<proteinExistence type="predicted"/>
<dbReference type="InterPro" id="IPR004045">
    <property type="entry name" value="Glutathione_S-Trfase_N"/>
</dbReference>
<protein>
    <recommendedName>
        <fullName evidence="1">GST N-terminal domain-containing protein</fullName>
    </recommendedName>
</protein>
<dbReference type="AlphaFoldDB" id="G4TA32"/>
<evidence type="ECO:0000259" key="1">
    <source>
        <dbReference type="Pfam" id="PF13417"/>
    </source>
</evidence>
<dbReference type="EMBL" id="CAFZ01000027">
    <property type="protein sequence ID" value="CCA68191.1"/>
    <property type="molecule type" value="Genomic_DNA"/>
</dbReference>
<dbReference type="CDD" id="cd00570">
    <property type="entry name" value="GST_N_family"/>
    <property type="match status" value="1"/>
</dbReference>
<name>G4TA32_SERID</name>
<dbReference type="InParanoid" id="G4TA32"/>
<dbReference type="Gene3D" id="3.40.30.10">
    <property type="entry name" value="Glutaredoxin"/>
    <property type="match status" value="1"/>
</dbReference>
<evidence type="ECO:0000313" key="3">
    <source>
        <dbReference type="Proteomes" id="UP000007148"/>
    </source>
</evidence>
<dbReference type="STRING" id="1109443.G4TA32"/>
<dbReference type="HOGENOM" id="CLU_063115_1_0_1"/>
<comment type="caution">
    <text evidence="2">The sequence shown here is derived from an EMBL/GenBank/DDBJ whole genome shotgun (WGS) entry which is preliminary data.</text>
</comment>
<gene>
    <name evidence="2" type="ORF">PIIN_02057</name>
</gene>
<dbReference type="SUPFAM" id="SSF52833">
    <property type="entry name" value="Thioredoxin-like"/>
    <property type="match status" value="1"/>
</dbReference>
<dbReference type="eggNOG" id="ENOG502RZRD">
    <property type="taxonomic scope" value="Eukaryota"/>
</dbReference>
<accession>G4TA32</accession>